<dbReference type="RefSeq" id="WP_204632212.1">
    <property type="nucleotide sequence ID" value="NZ_BSOC01000002.1"/>
</dbReference>
<evidence type="ECO:0000313" key="2">
    <source>
        <dbReference type="Proteomes" id="UP001430193"/>
    </source>
</evidence>
<reference evidence="1" key="1">
    <citation type="submission" date="2020-10" db="EMBL/GenBank/DDBJ databases">
        <title>Phylogeny of dyella-like bacteria.</title>
        <authorList>
            <person name="Fu J."/>
        </authorList>
    </citation>
    <scope>NUCLEOTIDE SEQUENCE</scope>
    <source>
        <strain evidence="1">DHON07</strain>
    </source>
</reference>
<name>A0ABS2KHL1_9GAMM</name>
<protein>
    <submittedName>
        <fullName evidence="1">Uncharacterized protein</fullName>
    </submittedName>
</protein>
<organism evidence="1 2">
    <name type="scientific">Dyella mobilis</name>
    <dbReference type="NCBI Taxonomy" id="1849582"/>
    <lineage>
        <taxon>Bacteria</taxon>
        <taxon>Pseudomonadati</taxon>
        <taxon>Pseudomonadota</taxon>
        <taxon>Gammaproteobacteria</taxon>
        <taxon>Lysobacterales</taxon>
        <taxon>Rhodanobacteraceae</taxon>
        <taxon>Dyella</taxon>
    </lineage>
</organism>
<dbReference type="EMBL" id="JADIKF010000039">
    <property type="protein sequence ID" value="MBM7130650.1"/>
    <property type="molecule type" value="Genomic_DNA"/>
</dbReference>
<comment type="caution">
    <text evidence="1">The sequence shown here is derived from an EMBL/GenBank/DDBJ whole genome shotgun (WGS) entry which is preliminary data.</text>
</comment>
<proteinExistence type="predicted"/>
<evidence type="ECO:0000313" key="1">
    <source>
        <dbReference type="EMBL" id="MBM7130650.1"/>
    </source>
</evidence>
<accession>A0ABS2KHL1</accession>
<sequence length="86" mass="10343">MPRFWFGRRRADFLSWLHVFSFEVVGVLDSIEIKFRNDEDTLREIIAICHRYNISMEDLASLENEGNSQWFNCEGKFWYEKVFGKA</sequence>
<gene>
    <name evidence="1" type="ORF">ISS99_14015</name>
</gene>
<keyword evidence="2" id="KW-1185">Reference proteome</keyword>
<dbReference type="Proteomes" id="UP001430193">
    <property type="component" value="Unassembled WGS sequence"/>
</dbReference>